<dbReference type="KEGG" id="buy:D8S85_18815"/>
<sequence>MSGKTATLTGSALTDAEFFAPLIASWQPQEDQSTYAAYTISDLMTAEGSATTGEDNTLHLSFTMNHRMALTVIEMPISIIYQFTDKRIPDYIVSPVTTFSGIAQPLRMNDGTFRYLVNHATSAPTIKGSYDNGSKKFTINPSGLSSGSYKSYKVDGATRPKKPIEHKLQRGDYLRADGSLVPNWVHLTYEQKANVVAIVFWTPTETDTEGRITPASLTFDKIMAKEHPFCNHGLAVSIKNVSSSPMTWQNVSDGVEDFQSGPNFNPVDKVDYVTIREFSHNPKLGIINRILGYQNTKVLWAYNDYCKANGKTDFLVTPAELLKTFITQNPAPANSTGWYIPSAKELHMLCYKDVDDITSAFNDSYCETRNIVDASISAVSGDVVGMYNNYQSYWSSSEGSATSAYNMYSYTAFIVNSYKDGGVLMARAVCAF</sequence>
<evidence type="ECO:0000313" key="1">
    <source>
        <dbReference type="EMBL" id="AZS32123.1"/>
    </source>
</evidence>
<dbReference type="Gene3D" id="2.60.40.3570">
    <property type="match status" value="1"/>
</dbReference>
<accession>A0A3Q9IUN2</accession>
<evidence type="ECO:0000313" key="2">
    <source>
        <dbReference type="Proteomes" id="UP000270673"/>
    </source>
</evidence>
<dbReference type="OrthoDB" id="1050693at2"/>
<protein>
    <submittedName>
        <fullName evidence="1">DUF1566 domain-containing protein</fullName>
    </submittedName>
</protein>
<proteinExistence type="predicted"/>
<reference evidence="1 2" key="1">
    <citation type="submission" date="2018-10" db="EMBL/GenBank/DDBJ databases">
        <title>Butyricimonas faecalis sp. nov., isolated from human faeces and emended description of the genus Butyricimonas.</title>
        <authorList>
            <person name="Le Roy T."/>
            <person name="Van der Smissen P."/>
            <person name="Paquot A."/>
            <person name="Delzenne N."/>
            <person name="Muccioli G."/>
            <person name="Collet J.-F."/>
            <person name="Cani P.D."/>
        </authorList>
    </citation>
    <scope>NUCLEOTIDE SEQUENCE [LARGE SCALE GENOMIC DNA]</scope>
    <source>
        <strain evidence="1 2">H184</strain>
    </source>
</reference>
<dbReference type="AlphaFoldDB" id="A0A3Q9IUN2"/>
<dbReference type="EMBL" id="CP032819">
    <property type="protein sequence ID" value="AZS32123.1"/>
    <property type="molecule type" value="Genomic_DNA"/>
</dbReference>
<organism evidence="1 2">
    <name type="scientific">Butyricimonas faecalis</name>
    <dbReference type="NCBI Taxonomy" id="2093856"/>
    <lineage>
        <taxon>Bacteria</taxon>
        <taxon>Pseudomonadati</taxon>
        <taxon>Bacteroidota</taxon>
        <taxon>Bacteroidia</taxon>
        <taxon>Bacteroidales</taxon>
        <taxon>Odoribacteraceae</taxon>
        <taxon>Butyricimonas</taxon>
    </lineage>
</organism>
<dbReference type="Proteomes" id="UP000270673">
    <property type="component" value="Chromosome"/>
</dbReference>
<keyword evidence="2" id="KW-1185">Reference proteome</keyword>
<name>A0A3Q9IUN2_9BACT</name>
<gene>
    <name evidence="1" type="ORF">D8S85_18815</name>
</gene>